<comment type="caution">
    <text evidence="1">The sequence shown here is derived from an EMBL/GenBank/DDBJ whole genome shotgun (WGS) entry which is preliminary data.</text>
</comment>
<proteinExistence type="predicted"/>
<name>A0ABR1P687_DIAER</name>
<accession>A0ABR1P687</accession>
<organism evidence="1 2">
    <name type="scientific">Diaporthe eres</name>
    <name type="common">Phomopsis oblonga</name>
    <dbReference type="NCBI Taxonomy" id="83184"/>
    <lineage>
        <taxon>Eukaryota</taxon>
        <taxon>Fungi</taxon>
        <taxon>Dikarya</taxon>
        <taxon>Ascomycota</taxon>
        <taxon>Pezizomycotina</taxon>
        <taxon>Sordariomycetes</taxon>
        <taxon>Sordariomycetidae</taxon>
        <taxon>Diaporthales</taxon>
        <taxon>Diaporthaceae</taxon>
        <taxon>Diaporthe</taxon>
        <taxon>Diaporthe eres species complex</taxon>
    </lineage>
</organism>
<keyword evidence="2" id="KW-1185">Reference proteome</keyword>
<gene>
    <name evidence="1" type="ORF">SLS63_007203</name>
</gene>
<sequence length="57" mass="6288">MYVAVCVQENIVWFDIAMDDALTIAPQLGDPESDGFFRKGLPGDVESKVTAAHEIYN</sequence>
<dbReference type="EMBL" id="JAKNSF020000038">
    <property type="protein sequence ID" value="KAK7727380.1"/>
    <property type="molecule type" value="Genomic_DNA"/>
</dbReference>
<evidence type="ECO:0000313" key="2">
    <source>
        <dbReference type="Proteomes" id="UP001430848"/>
    </source>
</evidence>
<evidence type="ECO:0000313" key="1">
    <source>
        <dbReference type="EMBL" id="KAK7727380.1"/>
    </source>
</evidence>
<dbReference type="Proteomes" id="UP001430848">
    <property type="component" value="Unassembled WGS sequence"/>
</dbReference>
<reference evidence="1 2" key="1">
    <citation type="submission" date="2024-02" db="EMBL/GenBank/DDBJ databases">
        <title>De novo assembly and annotation of 12 fungi associated with fruit tree decline syndrome in Ontario, Canada.</title>
        <authorList>
            <person name="Sulman M."/>
            <person name="Ellouze W."/>
            <person name="Ilyukhin E."/>
        </authorList>
    </citation>
    <scope>NUCLEOTIDE SEQUENCE [LARGE SCALE GENOMIC DNA]</scope>
    <source>
        <strain evidence="1 2">M169</strain>
    </source>
</reference>
<protein>
    <submittedName>
        <fullName evidence="1">Uncharacterized protein</fullName>
    </submittedName>
</protein>